<dbReference type="NCBIfam" id="TIGR00360">
    <property type="entry name" value="ComEC_N-term"/>
    <property type="match status" value="1"/>
</dbReference>
<dbReference type="STRING" id="264697.ABE28_015565"/>
<dbReference type="InterPro" id="IPR035681">
    <property type="entry name" value="ComA-like_MBL"/>
</dbReference>
<dbReference type="Proteomes" id="UP000077926">
    <property type="component" value="Chromosome"/>
</dbReference>
<feature type="transmembrane region" description="Helical" evidence="6">
    <location>
        <begin position="361"/>
        <end position="381"/>
    </location>
</feature>
<dbReference type="GO" id="GO:0030420">
    <property type="term" value="P:establishment of competence for transformation"/>
    <property type="evidence" value="ECO:0007669"/>
    <property type="project" value="InterPro"/>
</dbReference>
<dbReference type="OrthoDB" id="9761531at2"/>
<evidence type="ECO:0000256" key="2">
    <source>
        <dbReference type="ARBA" id="ARBA00022475"/>
    </source>
</evidence>
<dbReference type="GO" id="GO:0005886">
    <property type="term" value="C:plasma membrane"/>
    <property type="evidence" value="ECO:0007669"/>
    <property type="project" value="UniProtKB-SubCell"/>
</dbReference>
<feature type="transmembrane region" description="Helical" evidence="6">
    <location>
        <begin position="311"/>
        <end position="328"/>
    </location>
</feature>
<evidence type="ECO:0000256" key="5">
    <source>
        <dbReference type="ARBA" id="ARBA00023136"/>
    </source>
</evidence>
<evidence type="ECO:0000256" key="4">
    <source>
        <dbReference type="ARBA" id="ARBA00022989"/>
    </source>
</evidence>
<evidence type="ECO:0000256" key="1">
    <source>
        <dbReference type="ARBA" id="ARBA00004651"/>
    </source>
</evidence>
<organism evidence="8 9">
    <name type="scientific">Peribacillus muralis</name>
    <dbReference type="NCBI Taxonomy" id="264697"/>
    <lineage>
        <taxon>Bacteria</taxon>
        <taxon>Bacillati</taxon>
        <taxon>Bacillota</taxon>
        <taxon>Bacilli</taxon>
        <taxon>Bacillales</taxon>
        <taxon>Bacillaceae</taxon>
        <taxon>Peribacillus</taxon>
    </lineage>
</organism>
<reference evidence="8 9" key="1">
    <citation type="submission" date="2016-08" db="EMBL/GenBank/DDBJ databases">
        <title>Complete genome sequence of Bacillus muralis G25-68, a strain with toxicity to nematodes.</title>
        <authorList>
            <person name="Zheng Z."/>
        </authorList>
    </citation>
    <scope>NUCLEOTIDE SEQUENCE [LARGE SCALE GENOMIC DNA]</scope>
    <source>
        <strain evidence="8 9">G25-68</strain>
    </source>
</reference>
<dbReference type="Gene3D" id="3.60.15.10">
    <property type="entry name" value="Ribonuclease Z/Hydroxyacylglutathione hydrolase-like"/>
    <property type="match status" value="1"/>
</dbReference>
<dbReference type="InterPro" id="IPR036866">
    <property type="entry name" value="RibonucZ/Hydroxyglut_hydro"/>
</dbReference>
<dbReference type="InterPro" id="IPR004477">
    <property type="entry name" value="ComEC_N"/>
</dbReference>
<protein>
    <submittedName>
        <fullName evidence="8">DNA internalization-related competence protein ComEC/Rec2</fullName>
    </submittedName>
</protein>
<evidence type="ECO:0000256" key="6">
    <source>
        <dbReference type="SAM" id="Phobius"/>
    </source>
</evidence>
<feature type="transmembrane region" description="Helical" evidence="6">
    <location>
        <begin position="50"/>
        <end position="67"/>
    </location>
</feature>
<feature type="transmembrane region" description="Helical" evidence="6">
    <location>
        <begin position="265"/>
        <end position="281"/>
    </location>
</feature>
<comment type="subcellular location">
    <subcellularLocation>
        <location evidence="1">Cell membrane</location>
        <topology evidence="1">Multi-pass membrane protein</topology>
    </subcellularLocation>
</comment>
<dbReference type="Pfam" id="PF00753">
    <property type="entry name" value="Lactamase_B"/>
    <property type="match status" value="1"/>
</dbReference>
<dbReference type="InterPro" id="IPR001279">
    <property type="entry name" value="Metallo-B-lactamas"/>
</dbReference>
<keyword evidence="4 6" id="KW-1133">Transmembrane helix</keyword>
<dbReference type="Pfam" id="PF03772">
    <property type="entry name" value="Competence"/>
    <property type="match status" value="1"/>
</dbReference>
<accession>A0A1B3XRB3</accession>
<dbReference type="RefSeq" id="WP_064463489.1">
    <property type="nucleotide sequence ID" value="NZ_CP017080.1"/>
</dbReference>
<feature type="transmembrane region" description="Helical" evidence="6">
    <location>
        <begin position="334"/>
        <end position="354"/>
    </location>
</feature>
<evidence type="ECO:0000259" key="7">
    <source>
        <dbReference type="SMART" id="SM00849"/>
    </source>
</evidence>
<feature type="transmembrane region" description="Helical" evidence="6">
    <location>
        <begin position="393"/>
        <end position="411"/>
    </location>
</feature>
<feature type="transmembrane region" description="Helical" evidence="6">
    <location>
        <begin position="235"/>
        <end position="258"/>
    </location>
</feature>
<evidence type="ECO:0000313" key="9">
    <source>
        <dbReference type="Proteomes" id="UP000077926"/>
    </source>
</evidence>
<keyword evidence="5 6" id="KW-0472">Membrane</keyword>
<dbReference type="CDD" id="cd07731">
    <property type="entry name" value="ComA-like_MBL-fold"/>
    <property type="match status" value="1"/>
</dbReference>
<name>A0A1B3XRB3_9BACI</name>
<keyword evidence="2" id="KW-1003">Cell membrane</keyword>
<keyword evidence="9" id="KW-1185">Reference proteome</keyword>
<dbReference type="InterPro" id="IPR025405">
    <property type="entry name" value="DUF4131"/>
</dbReference>
<feature type="domain" description="Metallo-beta-lactamase" evidence="7">
    <location>
        <begin position="513"/>
        <end position="723"/>
    </location>
</feature>
<dbReference type="NCBIfam" id="TIGR00361">
    <property type="entry name" value="ComEC_Rec2"/>
    <property type="match status" value="1"/>
</dbReference>
<dbReference type="PANTHER" id="PTHR30619">
    <property type="entry name" value="DNA INTERNALIZATION/COMPETENCE PROTEIN COMEC/REC2"/>
    <property type="match status" value="1"/>
</dbReference>
<dbReference type="InterPro" id="IPR004797">
    <property type="entry name" value="Competence_ComEC/Rec2"/>
</dbReference>
<dbReference type="EMBL" id="CP017080">
    <property type="protein sequence ID" value="AOH55779.1"/>
    <property type="molecule type" value="Genomic_DNA"/>
</dbReference>
<dbReference type="InterPro" id="IPR052159">
    <property type="entry name" value="Competence_DNA_uptake"/>
</dbReference>
<dbReference type="KEGG" id="bmur:ABE28_015565"/>
<dbReference type="AlphaFoldDB" id="A0A1B3XRB3"/>
<gene>
    <name evidence="8" type="ORF">ABE28_015565</name>
</gene>
<evidence type="ECO:0000256" key="3">
    <source>
        <dbReference type="ARBA" id="ARBA00022692"/>
    </source>
</evidence>
<dbReference type="SMART" id="SM00849">
    <property type="entry name" value="Lactamase_B"/>
    <property type="match status" value="1"/>
</dbReference>
<dbReference type="PANTHER" id="PTHR30619:SF1">
    <property type="entry name" value="RECOMBINATION PROTEIN 2"/>
    <property type="match status" value="1"/>
</dbReference>
<feature type="transmembrane region" description="Helical" evidence="6">
    <location>
        <begin position="418"/>
        <end position="435"/>
    </location>
</feature>
<dbReference type="Pfam" id="PF13567">
    <property type="entry name" value="DUF4131"/>
    <property type="match status" value="1"/>
</dbReference>
<evidence type="ECO:0000313" key="8">
    <source>
        <dbReference type="EMBL" id="AOH55779.1"/>
    </source>
</evidence>
<keyword evidence="3 6" id="KW-0812">Transmembrane</keyword>
<sequence>MERHLLLLAVSATFGVAAHSSLNVTQLIVIMIMIFLSFLYYSLRLSAAALSLHVVVIVIFFGAAFHFEHRNETMYEGTENRFTITFTDQPHIDGKSLKGVIVSKHGERLMLRYKMGSEQEKETLGRSLRIGLTCPVEGSLMIPDKQRNENGFDYQRYLKRNSTHWILKAESITFQECVNEGNSIVSKIRNLRMRGIAHIEEHFPQESSGFVTALIFGDQTYIDEDDLTNYQRLGLVHLLAISGLHVSFLTGMLFYLGIRIGITRERMIIVLLIFLPVYMVLSGGSPSVVRSCFMAMLFFLFLLFKKRVSAGSTIGLVYIALLFFRPNMLYDIGFQLSFAVTFSIIMSSSIFLRYPQKMLQLFMISLICQLTALPILLFHFYEASFLGVSLNVVYVPLYSIVLLPLSLIALICHVLFPALGELFILILNVCFSLSNKAADAASNLPLASIVFGKPHFIVMSLLVVSLLGLFLTWEKSFEKSKWWWGILIVLLFFQYNIQKLSPFGEVQIIDIGQGDSILIILPFDRGNYLIDTGGQITFPVEPWAQSRKKFNTADDIIIPLLKSKGIHQLDKLILTHADADHVGSAKELIEHFKVEEIVIGGGSEEQYRDLDFVSIARSKKVQMSVSKRGDRWVAGGAAFFVLNPEGKEENKNDSSIVIYTELGGLSWILTGDVEEEGERKLVTAFPRLQADVLKVGHHGSKTSTSEPFLLQLQPGVALISAGKDNRYGHPHQDVLGNLEAHRIRVFRTDEDGSIIYKYYKRKGTFRKTIP</sequence>
<feature type="transmembrane region" description="Helical" evidence="6">
    <location>
        <begin position="455"/>
        <end position="473"/>
    </location>
</feature>
<proteinExistence type="predicted"/>
<dbReference type="SUPFAM" id="SSF56281">
    <property type="entry name" value="Metallo-hydrolase/oxidoreductase"/>
    <property type="match status" value="1"/>
</dbReference>
<feature type="transmembrane region" description="Helical" evidence="6">
    <location>
        <begin position="480"/>
        <end position="497"/>
    </location>
</feature>